<dbReference type="Pfam" id="PF12647">
    <property type="entry name" value="RNHCP"/>
    <property type="match status" value="1"/>
</dbReference>
<evidence type="ECO:0000313" key="2">
    <source>
        <dbReference type="EMBL" id="MFC4336202.1"/>
    </source>
</evidence>
<organism evidence="2 3">
    <name type="scientific">Salininema proteolyticum</name>
    <dbReference type="NCBI Taxonomy" id="1607685"/>
    <lineage>
        <taxon>Bacteria</taxon>
        <taxon>Bacillati</taxon>
        <taxon>Actinomycetota</taxon>
        <taxon>Actinomycetes</taxon>
        <taxon>Glycomycetales</taxon>
        <taxon>Glycomycetaceae</taxon>
        <taxon>Salininema</taxon>
    </lineage>
</organism>
<protein>
    <submittedName>
        <fullName evidence="2">RNHCP domain-containing protein</fullName>
    </submittedName>
</protein>
<evidence type="ECO:0000313" key="3">
    <source>
        <dbReference type="Proteomes" id="UP001595823"/>
    </source>
</evidence>
<name>A0ABV8U040_9ACTN</name>
<reference evidence="3" key="1">
    <citation type="journal article" date="2019" name="Int. J. Syst. Evol. Microbiol.">
        <title>The Global Catalogue of Microorganisms (GCM) 10K type strain sequencing project: providing services to taxonomists for standard genome sequencing and annotation.</title>
        <authorList>
            <consortium name="The Broad Institute Genomics Platform"/>
            <consortium name="The Broad Institute Genome Sequencing Center for Infectious Disease"/>
            <person name="Wu L."/>
            <person name="Ma J."/>
        </authorList>
    </citation>
    <scope>NUCLEOTIDE SEQUENCE [LARGE SCALE GENOMIC DNA]</scope>
    <source>
        <strain evidence="3">IBRC-M 10908</strain>
    </source>
</reference>
<proteinExistence type="predicted"/>
<gene>
    <name evidence="2" type="ORF">ACFPET_13425</name>
</gene>
<keyword evidence="3" id="KW-1185">Reference proteome</keyword>
<dbReference type="InterPro" id="IPR024439">
    <property type="entry name" value="RNHCP"/>
</dbReference>
<comment type="caution">
    <text evidence="2">The sequence shown here is derived from an EMBL/GenBank/DDBJ whole genome shotgun (WGS) entry which is preliminary data.</text>
</comment>
<sequence length="108" mass="11816">MGRREENDDFDCAHCGAHVRALTNGGYRNHCPVCLRSRHLDDRPGDRASGCGGLMDPVGLTDRPGKGLQIRFRCRECGARSVNKIAADTVQPDDVERVAAVSLQALKR</sequence>
<dbReference type="Proteomes" id="UP001595823">
    <property type="component" value="Unassembled WGS sequence"/>
</dbReference>
<dbReference type="RefSeq" id="WP_380621848.1">
    <property type="nucleotide sequence ID" value="NZ_JBHSDK010000016.1"/>
</dbReference>
<dbReference type="EMBL" id="JBHSDK010000016">
    <property type="protein sequence ID" value="MFC4336202.1"/>
    <property type="molecule type" value="Genomic_DNA"/>
</dbReference>
<evidence type="ECO:0000259" key="1">
    <source>
        <dbReference type="Pfam" id="PF12647"/>
    </source>
</evidence>
<accession>A0ABV8U040</accession>
<feature type="domain" description="RNHCP" evidence="1">
    <location>
        <begin position="8"/>
        <end position="90"/>
    </location>
</feature>